<dbReference type="GeneID" id="10358909"/>
<accession>E0YIX1</accession>
<keyword evidence="2" id="KW-1185">Reference proteome</keyword>
<dbReference type="EMBL" id="HM029250">
    <property type="protein sequence ID" value="ADM73642.1"/>
    <property type="molecule type" value="Genomic_DNA"/>
</dbReference>
<sequence length="123" mass="14761">MKRIKTQTVSFDVDEVKALTGFTLKNSWGNYILEHEKYGIVHDMLEDEDDESFTENSLFNYYMTELEDTLRHYVYQNFSYDYAHIVQNGRFEYATREFTVQFHSDNKVTVYFILEEGYSLEIT</sequence>
<proteinExistence type="predicted"/>
<name>E0YIX1_9CAUD</name>
<organism evidence="1 2">
    <name type="scientific">Lactococcus phage 949</name>
    <dbReference type="NCBI Taxonomy" id="881953"/>
    <lineage>
        <taxon>Viruses</taxon>
        <taxon>Duplodnaviria</taxon>
        <taxon>Heunggongvirae</taxon>
        <taxon>Uroviricota</taxon>
        <taxon>Caudoviricetes</taxon>
        <taxon>Audreyjarvisvirus</taxon>
        <taxon>Audreyjarvisvirus av949</taxon>
    </lineage>
</organism>
<protein>
    <submittedName>
        <fullName evidence="1">Uncharacterized protein</fullName>
    </submittedName>
</protein>
<dbReference type="OrthoDB" id="27856at10239"/>
<dbReference type="KEGG" id="vg:10358909"/>
<evidence type="ECO:0000313" key="1">
    <source>
        <dbReference type="EMBL" id="ADM73642.1"/>
    </source>
</evidence>
<dbReference type="Proteomes" id="UP000002234">
    <property type="component" value="Segment"/>
</dbReference>
<reference evidence="1 2" key="1">
    <citation type="journal article" date="2010" name="Appl. Environ. Microbiol.">
        <title>Characterization of Lactococcus lactis phage 949 and comparison with other lactococcal phages.</title>
        <authorList>
            <person name="Samson J.E."/>
            <person name="Moineau S."/>
        </authorList>
    </citation>
    <scope>NUCLEOTIDE SEQUENCE [LARGE SCALE GENOMIC DNA]</scope>
</reference>
<dbReference type="RefSeq" id="YP_004306244.1">
    <property type="nucleotide sequence ID" value="NC_015263.1"/>
</dbReference>
<evidence type="ECO:0000313" key="2">
    <source>
        <dbReference type="Proteomes" id="UP000002234"/>
    </source>
</evidence>